<dbReference type="CDD" id="cd00730">
    <property type="entry name" value="rubredoxin"/>
    <property type="match status" value="1"/>
</dbReference>
<evidence type="ECO:0000256" key="6">
    <source>
        <dbReference type="ARBA" id="ARBA00022982"/>
    </source>
</evidence>
<dbReference type="SUPFAM" id="SSF57802">
    <property type="entry name" value="Rubredoxin-like"/>
    <property type="match status" value="1"/>
</dbReference>
<dbReference type="STRING" id="266128.ABB25_11455"/>
<dbReference type="InterPro" id="IPR024934">
    <property type="entry name" value="Rubredoxin-like_dom"/>
</dbReference>
<dbReference type="Pfam" id="PF00301">
    <property type="entry name" value="Rubredoxin"/>
    <property type="match status" value="1"/>
</dbReference>
<evidence type="ECO:0000256" key="1">
    <source>
        <dbReference type="ARBA" id="ARBA00002792"/>
    </source>
</evidence>
<dbReference type="AlphaFoldDB" id="A0A0R0BEU6"/>
<comment type="similarity">
    <text evidence="3 8">Belongs to the rubredoxin family.</text>
</comment>
<sequence>MQRWMCLVCGFIYNEADGLPEEGIAPGTRWADVPADWCCPDCGMGKQDFEMFVLD</sequence>
<comment type="cofactor">
    <cofactor evidence="8 9">
        <name>Fe(3+)</name>
        <dbReference type="ChEBI" id="CHEBI:29034"/>
    </cofactor>
    <text evidence="8 9">Binds 1 Fe(3+) ion per subunit.</text>
</comment>
<dbReference type="Gene3D" id="2.20.28.10">
    <property type="match status" value="1"/>
</dbReference>
<gene>
    <name evidence="11" type="ORF">ABB25_11455</name>
</gene>
<dbReference type="InterPro" id="IPR018527">
    <property type="entry name" value="Rubredoxin_Fe_BS"/>
</dbReference>
<evidence type="ECO:0000259" key="10">
    <source>
        <dbReference type="PROSITE" id="PS50903"/>
    </source>
</evidence>
<dbReference type="PROSITE" id="PS50903">
    <property type="entry name" value="RUBREDOXIN_LIKE"/>
    <property type="match status" value="1"/>
</dbReference>
<keyword evidence="6 8" id="KW-0249">Electron transport</keyword>
<comment type="function">
    <text evidence="1">Involved in the hydrocarbon hydroxylating system, which transfers electrons from NADH to rubredoxin reductase and then through rubredoxin to alkane 1 monooxygenase.</text>
</comment>
<evidence type="ECO:0000256" key="2">
    <source>
        <dbReference type="ARBA" id="ARBA00004933"/>
    </source>
</evidence>
<feature type="binding site" evidence="9">
    <location>
        <position position="39"/>
    </location>
    <ligand>
        <name>Fe cation</name>
        <dbReference type="ChEBI" id="CHEBI:24875"/>
    </ligand>
</feature>
<feature type="binding site" evidence="9">
    <location>
        <position position="42"/>
    </location>
    <ligand>
        <name>Fe cation</name>
        <dbReference type="ChEBI" id="CHEBI:24875"/>
    </ligand>
</feature>
<name>A0A0R0BEU6_9GAMM</name>
<evidence type="ECO:0000256" key="8">
    <source>
        <dbReference type="PIRNR" id="PIRNR000071"/>
    </source>
</evidence>
<dbReference type="GO" id="GO:0009055">
    <property type="term" value="F:electron transfer activity"/>
    <property type="evidence" value="ECO:0007669"/>
    <property type="project" value="InterPro"/>
</dbReference>
<dbReference type="GO" id="GO:0043448">
    <property type="term" value="P:alkane catabolic process"/>
    <property type="evidence" value="ECO:0007669"/>
    <property type="project" value="TreeGrafter"/>
</dbReference>
<protein>
    <recommendedName>
        <fullName evidence="8">Rubredoxin</fullName>
    </recommendedName>
</protein>
<accession>A0A0R0BEU6</accession>
<evidence type="ECO:0000256" key="9">
    <source>
        <dbReference type="PIRSR" id="PIRSR000071-1"/>
    </source>
</evidence>
<dbReference type="Proteomes" id="UP000051254">
    <property type="component" value="Unassembled WGS sequence"/>
</dbReference>
<dbReference type="FunFam" id="2.20.28.10:FF:000001">
    <property type="entry name" value="Rubredoxin"/>
    <property type="match status" value="1"/>
</dbReference>
<keyword evidence="5 8" id="KW-0479">Metal-binding</keyword>
<dbReference type="InterPro" id="IPR024935">
    <property type="entry name" value="Rubredoxin_dom"/>
</dbReference>
<organism evidence="11 12">
    <name type="scientific">Stenotrophomonas koreensis</name>
    <dbReference type="NCBI Taxonomy" id="266128"/>
    <lineage>
        <taxon>Bacteria</taxon>
        <taxon>Pseudomonadati</taxon>
        <taxon>Pseudomonadota</taxon>
        <taxon>Gammaproteobacteria</taxon>
        <taxon>Lysobacterales</taxon>
        <taxon>Lysobacteraceae</taxon>
        <taxon>Stenotrophomonas</taxon>
    </lineage>
</organism>
<dbReference type="PANTHER" id="PTHR47627:SF1">
    <property type="entry name" value="RUBREDOXIN-1-RELATED"/>
    <property type="match status" value="1"/>
</dbReference>
<dbReference type="PANTHER" id="PTHR47627">
    <property type="entry name" value="RUBREDOXIN"/>
    <property type="match status" value="1"/>
</dbReference>
<reference evidence="11 12" key="1">
    <citation type="submission" date="2015-05" db="EMBL/GenBank/DDBJ databases">
        <title>Genome sequencing and analysis of members of genus Stenotrophomonas.</title>
        <authorList>
            <person name="Patil P.P."/>
            <person name="Midha S."/>
            <person name="Patil P.B."/>
        </authorList>
    </citation>
    <scope>NUCLEOTIDE SEQUENCE [LARGE SCALE GENOMIC DNA]</scope>
    <source>
        <strain evidence="11 12">DSM 17805</strain>
    </source>
</reference>
<evidence type="ECO:0000256" key="7">
    <source>
        <dbReference type="ARBA" id="ARBA00023004"/>
    </source>
</evidence>
<comment type="pathway">
    <text evidence="2">Hydrocarbon metabolism; alkane degradation.</text>
</comment>
<keyword evidence="12" id="KW-1185">Reference proteome</keyword>
<dbReference type="PIRSF" id="PIRSF000071">
    <property type="entry name" value="Rubredoxin"/>
    <property type="match status" value="1"/>
</dbReference>
<dbReference type="PATRIC" id="fig|266128.3.peg.1355"/>
<dbReference type="PROSITE" id="PS00202">
    <property type="entry name" value="RUBREDOXIN"/>
    <property type="match status" value="1"/>
</dbReference>
<feature type="binding site" evidence="9">
    <location>
        <position position="6"/>
    </location>
    <ligand>
        <name>Fe cation</name>
        <dbReference type="ChEBI" id="CHEBI:24875"/>
    </ligand>
</feature>
<dbReference type="InterPro" id="IPR050526">
    <property type="entry name" value="Rubredoxin_ET"/>
</dbReference>
<dbReference type="GO" id="GO:0005506">
    <property type="term" value="F:iron ion binding"/>
    <property type="evidence" value="ECO:0007669"/>
    <property type="project" value="InterPro"/>
</dbReference>
<dbReference type="PRINTS" id="PR00163">
    <property type="entry name" value="RUBREDOXIN"/>
</dbReference>
<evidence type="ECO:0000256" key="4">
    <source>
        <dbReference type="ARBA" id="ARBA00022448"/>
    </source>
</evidence>
<comment type="caution">
    <text evidence="11">The sequence shown here is derived from an EMBL/GenBank/DDBJ whole genome shotgun (WGS) entry which is preliminary data.</text>
</comment>
<keyword evidence="7 8" id="KW-0408">Iron</keyword>
<feature type="domain" description="Rubredoxin-like" evidence="10">
    <location>
        <begin position="1"/>
        <end position="52"/>
    </location>
</feature>
<feature type="binding site" evidence="9">
    <location>
        <position position="9"/>
    </location>
    <ligand>
        <name>Fe cation</name>
        <dbReference type="ChEBI" id="CHEBI:24875"/>
    </ligand>
</feature>
<dbReference type="InterPro" id="IPR024922">
    <property type="entry name" value="Rubredoxin"/>
</dbReference>
<keyword evidence="4 8" id="KW-0813">Transport</keyword>
<dbReference type="EMBL" id="LDJH01000022">
    <property type="protein sequence ID" value="KRG55755.1"/>
    <property type="molecule type" value="Genomic_DNA"/>
</dbReference>
<evidence type="ECO:0000256" key="5">
    <source>
        <dbReference type="ARBA" id="ARBA00022723"/>
    </source>
</evidence>
<evidence type="ECO:0000313" key="12">
    <source>
        <dbReference type="Proteomes" id="UP000051254"/>
    </source>
</evidence>
<evidence type="ECO:0000313" key="11">
    <source>
        <dbReference type="EMBL" id="KRG55755.1"/>
    </source>
</evidence>
<evidence type="ECO:0000256" key="3">
    <source>
        <dbReference type="ARBA" id="ARBA00005337"/>
    </source>
</evidence>
<proteinExistence type="inferred from homology"/>